<feature type="non-terminal residue" evidence="1">
    <location>
        <position position="41"/>
    </location>
</feature>
<name>A0ACA9KPE7_9GLOM</name>
<organism evidence="1 2">
    <name type="scientific">Racocetra persica</name>
    <dbReference type="NCBI Taxonomy" id="160502"/>
    <lineage>
        <taxon>Eukaryota</taxon>
        <taxon>Fungi</taxon>
        <taxon>Fungi incertae sedis</taxon>
        <taxon>Mucoromycota</taxon>
        <taxon>Glomeromycotina</taxon>
        <taxon>Glomeromycetes</taxon>
        <taxon>Diversisporales</taxon>
        <taxon>Gigasporaceae</taxon>
        <taxon>Racocetra</taxon>
    </lineage>
</organism>
<dbReference type="EMBL" id="CAJVQC010001004">
    <property type="protein sequence ID" value="CAG8485563.1"/>
    <property type="molecule type" value="Genomic_DNA"/>
</dbReference>
<sequence length="41" mass="4639">MVSINSLRQGVVVIYLRCLASLKDKRISIEKDKSMKEGNTD</sequence>
<evidence type="ECO:0000313" key="1">
    <source>
        <dbReference type="EMBL" id="CAG8485563.1"/>
    </source>
</evidence>
<accession>A0ACA9KPE7</accession>
<reference evidence="1" key="1">
    <citation type="submission" date="2021-06" db="EMBL/GenBank/DDBJ databases">
        <authorList>
            <person name="Kallberg Y."/>
            <person name="Tangrot J."/>
            <person name="Rosling A."/>
        </authorList>
    </citation>
    <scope>NUCLEOTIDE SEQUENCE</scope>
    <source>
        <strain evidence="1">MA461A</strain>
    </source>
</reference>
<evidence type="ECO:0000313" key="2">
    <source>
        <dbReference type="Proteomes" id="UP000789920"/>
    </source>
</evidence>
<dbReference type="Proteomes" id="UP000789920">
    <property type="component" value="Unassembled WGS sequence"/>
</dbReference>
<comment type="caution">
    <text evidence="1">The sequence shown here is derived from an EMBL/GenBank/DDBJ whole genome shotgun (WGS) entry which is preliminary data.</text>
</comment>
<proteinExistence type="predicted"/>
<keyword evidence="2" id="KW-1185">Reference proteome</keyword>
<protein>
    <submittedName>
        <fullName evidence="1">31300_t:CDS:1</fullName>
    </submittedName>
</protein>
<gene>
    <name evidence="1" type="ORF">RPERSI_LOCUS1168</name>
</gene>